<evidence type="ECO:0000313" key="4">
    <source>
        <dbReference type="Proteomes" id="UP000286848"/>
    </source>
</evidence>
<dbReference type="OrthoDB" id="9803333at2"/>
<accession>A0A401IWI7</accession>
<dbReference type="GO" id="GO:0016616">
    <property type="term" value="F:oxidoreductase activity, acting on the CH-OH group of donors, NAD or NADP as acceptor"/>
    <property type="evidence" value="ECO:0007669"/>
    <property type="project" value="TreeGrafter"/>
</dbReference>
<dbReference type="FunFam" id="3.40.50.720:FF:000084">
    <property type="entry name" value="Short-chain dehydrogenase reductase"/>
    <property type="match status" value="1"/>
</dbReference>
<evidence type="ECO:0000256" key="1">
    <source>
        <dbReference type="ARBA" id="ARBA00006484"/>
    </source>
</evidence>
<dbReference type="InterPro" id="IPR002347">
    <property type="entry name" value="SDR_fam"/>
</dbReference>
<name>A0A401IWI7_9LACO</name>
<dbReference type="PRINTS" id="PR00081">
    <property type="entry name" value="GDHRDH"/>
</dbReference>
<dbReference type="GO" id="GO:0048038">
    <property type="term" value="F:quinone binding"/>
    <property type="evidence" value="ECO:0007669"/>
    <property type="project" value="TreeGrafter"/>
</dbReference>
<dbReference type="GO" id="GO:0006633">
    <property type="term" value="P:fatty acid biosynthetic process"/>
    <property type="evidence" value="ECO:0007669"/>
    <property type="project" value="TreeGrafter"/>
</dbReference>
<comment type="similarity">
    <text evidence="1">Belongs to the short-chain dehydrogenases/reductases (SDR) family.</text>
</comment>
<dbReference type="Gene3D" id="3.40.50.720">
    <property type="entry name" value="NAD(P)-binding Rossmann-like Domain"/>
    <property type="match status" value="1"/>
</dbReference>
<dbReference type="PRINTS" id="PR00080">
    <property type="entry name" value="SDRFAMILY"/>
</dbReference>
<evidence type="ECO:0000313" key="3">
    <source>
        <dbReference type="EMBL" id="GBG95867.1"/>
    </source>
</evidence>
<dbReference type="PANTHER" id="PTHR42760">
    <property type="entry name" value="SHORT-CHAIN DEHYDROGENASES/REDUCTASES FAMILY MEMBER"/>
    <property type="match status" value="1"/>
</dbReference>
<protein>
    <submittedName>
        <fullName evidence="3">FabG-like short-chain dehydrogenase/reductase</fullName>
    </submittedName>
</protein>
<dbReference type="InterPro" id="IPR020904">
    <property type="entry name" value="Sc_DH/Rdtase_CS"/>
</dbReference>
<organism evidence="3 4">
    <name type="scientific">Ligilactobacillus salitolerans</name>
    <dbReference type="NCBI Taxonomy" id="1808352"/>
    <lineage>
        <taxon>Bacteria</taxon>
        <taxon>Bacillati</taxon>
        <taxon>Bacillota</taxon>
        <taxon>Bacilli</taxon>
        <taxon>Lactobacillales</taxon>
        <taxon>Lactobacillaceae</taxon>
        <taxon>Ligilactobacillus</taxon>
    </lineage>
</organism>
<sequence>MAKETAIITGGASGIGLAIAQELMSQGIQVVACDLNEEALNKLCQANELYDGKKVDVTDEEQVKDFVDYVVSKHGRIDRSFHVAGASKPGLIIEQPLEDWNFTVNLVLNGVFLFTKYVGQQMKKQKGGKIVNISSLNAHVPMFFGAAYSSAKAGVEMLTKNAALELADYGINVNVILPGLVNTPLTAGLTGDETINGRFKERIPAKRGGDPKEIAQPAVFLSSEGASYINGTSLVVDGGWEVTGYPDLRV</sequence>
<dbReference type="RefSeq" id="WP_124978536.1">
    <property type="nucleotide sequence ID" value="NZ_BFFP01000066.1"/>
</dbReference>
<comment type="caution">
    <text evidence="3">The sequence shown here is derived from an EMBL/GenBank/DDBJ whole genome shotgun (WGS) entry which is preliminary data.</text>
</comment>
<dbReference type="GO" id="GO:0008206">
    <property type="term" value="P:bile acid metabolic process"/>
    <property type="evidence" value="ECO:0007669"/>
    <property type="project" value="UniProtKB-ARBA"/>
</dbReference>
<dbReference type="PROSITE" id="PS00061">
    <property type="entry name" value="ADH_SHORT"/>
    <property type="match status" value="1"/>
</dbReference>
<gene>
    <name evidence="3" type="ORF">LFYK43_23260</name>
</gene>
<dbReference type="Proteomes" id="UP000286848">
    <property type="component" value="Unassembled WGS sequence"/>
</dbReference>
<dbReference type="CDD" id="cd05233">
    <property type="entry name" value="SDR_c"/>
    <property type="match status" value="1"/>
</dbReference>
<keyword evidence="4" id="KW-1185">Reference proteome</keyword>
<evidence type="ECO:0000256" key="2">
    <source>
        <dbReference type="ARBA" id="ARBA00023002"/>
    </source>
</evidence>
<dbReference type="PANTHER" id="PTHR42760:SF133">
    <property type="entry name" value="3-OXOACYL-[ACYL-CARRIER-PROTEIN] REDUCTASE"/>
    <property type="match status" value="1"/>
</dbReference>
<proteinExistence type="inferred from homology"/>
<dbReference type="EMBL" id="BFFP01000066">
    <property type="protein sequence ID" value="GBG95867.1"/>
    <property type="molecule type" value="Genomic_DNA"/>
</dbReference>
<reference evidence="3 4" key="1">
    <citation type="journal article" date="2019" name="Int. J. Syst. Evol. Microbiol.">
        <title>Lactobacillus salitolerans sp. nov., a novel lactic acid bacterium isolated from spent mushroom substrates.</title>
        <authorList>
            <person name="Tohno M."/>
            <person name="Tanizawa Y."/>
            <person name="Kojima Y."/>
            <person name="Sakamoto M."/>
            <person name="Nakamura Y."/>
            <person name="Ohkuma M."/>
            <person name="Kobayashi H."/>
        </authorList>
    </citation>
    <scope>NUCLEOTIDE SEQUENCE [LARGE SCALE GENOMIC DNA]</scope>
    <source>
        <strain evidence="3 4">YK43</strain>
    </source>
</reference>
<dbReference type="SUPFAM" id="SSF51735">
    <property type="entry name" value="NAD(P)-binding Rossmann-fold domains"/>
    <property type="match status" value="1"/>
</dbReference>
<dbReference type="Pfam" id="PF13561">
    <property type="entry name" value="adh_short_C2"/>
    <property type="match status" value="1"/>
</dbReference>
<dbReference type="AlphaFoldDB" id="A0A401IWI7"/>
<keyword evidence="2" id="KW-0560">Oxidoreductase</keyword>
<dbReference type="InterPro" id="IPR036291">
    <property type="entry name" value="NAD(P)-bd_dom_sf"/>
</dbReference>